<evidence type="ECO:0000313" key="2">
    <source>
        <dbReference type="Proteomes" id="UP000515162"/>
    </source>
</evidence>
<feature type="region of interest" description="Disordered" evidence="1">
    <location>
        <begin position="15"/>
        <end position="40"/>
    </location>
</feature>
<evidence type="ECO:0000313" key="3">
    <source>
        <dbReference type="RefSeq" id="XP_033157449.1"/>
    </source>
</evidence>
<protein>
    <submittedName>
        <fullName evidence="3">Uncharacterized protein LOC117139314</fullName>
    </submittedName>
</protein>
<reference evidence="3" key="1">
    <citation type="submission" date="2025-08" db="UniProtKB">
        <authorList>
            <consortium name="RefSeq"/>
        </authorList>
    </citation>
    <scope>IDENTIFICATION</scope>
    <source>
        <strain evidence="3">Mau12</strain>
        <tissue evidence="3">Whole Body</tissue>
    </source>
</reference>
<name>A0A6P8JYI1_DROMA</name>
<keyword evidence="2" id="KW-1185">Reference proteome</keyword>
<evidence type="ECO:0000256" key="1">
    <source>
        <dbReference type="SAM" id="MobiDB-lite"/>
    </source>
</evidence>
<proteinExistence type="predicted"/>
<accession>A0A6P8JYI1</accession>
<sequence>MTRLLRYGSSICPVKSISKQKHPQSPTPTRPLKCANSDPLSLPRECEQLSDIVKYWTTLETETCPQTINHWTEDRRQRPPTPPIAHPSGAKQKTVTGKHGEYFRSIIPISMGTESRIAHT</sequence>
<gene>
    <name evidence="3" type="primary">LOC117139314</name>
</gene>
<dbReference type="Proteomes" id="UP000515162">
    <property type="component" value="Chromosome 3L"/>
</dbReference>
<organism evidence="2 3">
    <name type="scientific">Drosophila mauritiana</name>
    <name type="common">Fruit fly</name>
    <dbReference type="NCBI Taxonomy" id="7226"/>
    <lineage>
        <taxon>Eukaryota</taxon>
        <taxon>Metazoa</taxon>
        <taxon>Ecdysozoa</taxon>
        <taxon>Arthropoda</taxon>
        <taxon>Hexapoda</taxon>
        <taxon>Insecta</taxon>
        <taxon>Pterygota</taxon>
        <taxon>Neoptera</taxon>
        <taxon>Endopterygota</taxon>
        <taxon>Diptera</taxon>
        <taxon>Brachycera</taxon>
        <taxon>Muscomorpha</taxon>
        <taxon>Ephydroidea</taxon>
        <taxon>Drosophilidae</taxon>
        <taxon>Drosophila</taxon>
        <taxon>Sophophora</taxon>
    </lineage>
</organism>
<dbReference type="RefSeq" id="XP_033157449.1">
    <property type="nucleotide sequence ID" value="XM_033301558.1"/>
</dbReference>
<dbReference type="GeneID" id="117139314"/>
<dbReference type="AlphaFoldDB" id="A0A6P8JYI1"/>
<feature type="region of interest" description="Disordered" evidence="1">
    <location>
        <begin position="68"/>
        <end position="99"/>
    </location>
</feature>